<organism evidence="2">
    <name type="scientific">Zeugodacus cucurbitae</name>
    <name type="common">Melon fruit fly</name>
    <name type="synonym">Bactrocera cucurbitae</name>
    <dbReference type="NCBI Taxonomy" id="28588"/>
    <lineage>
        <taxon>Eukaryota</taxon>
        <taxon>Metazoa</taxon>
        <taxon>Ecdysozoa</taxon>
        <taxon>Arthropoda</taxon>
        <taxon>Hexapoda</taxon>
        <taxon>Insecta</taxon>
        <taxon>Pterygota</taxon>
        <taxon>Neoptera</taxon>
        <taxon>Endopterygota</taxon>
        <taxon>Diptera</taxon>
        <taxon>Brachycera</taxon>
        <taxon>Muscomorpha</taxon>
        <taxon>Tephritoidea</taxon>
        <taxon>Tephritidae</taxon>
        <taxon>Zeugodacus</taxon>
        <taxon>Zeugodacus</taxon>
    </lineage>
</organism>
<gene>
    <name evidence="2" type="primary">cmk</name>
    <name evidence="2" type="ORF">g.16733</name>
</gene>
<keyword evidence="1" id="KW-0472">Membrane</keyword>
<reference evidence="2" key="2">
    <citation type="journal article" date="2015" name="Gigascience">
        <title>Reconstructing a comprehensive transcriptome assembly of a white-pupal translocated strain of the pest fruit fly Bactrocera cucurbitae.</title>
        <authorList>
            <person name="Sim S.B."/>
            <person name="Calla B."/>
            <person name="Hall B."/>
            <person name="DeRego T."/>
            <person name="Geib S.M."/>
        </authorList>
    </citation>
    <scope>NUCLEOTIDE SEQUENCE</scope>
</reference>
<dbReference type="EMBL" id="GBXI01016464">
    <property type="protein sequence ID" value="JAC97827.1"/>
    <property type="molecule type" value="Transcribed_RNA"/>
</dbReference>
<sequence length="217" mass="25206">MVYSIQNSETGELHYIHRDLTDIRQQVLDLETGEPLNGTEVKVRYVKHNNFQIPKRYLCDANDKEAEEVETAIYNGESTTTATTTDNATEEQSRQSYKKEDFIKMDGVKNDIIFGYQKETYQIFLIPTLFCFSIGLCFILLVIEGFLHCWVHKKNSLNTSKIYYFRSPLHLLTSQFCAICRSENEMKKIEIFQALNKQMLQAAKQSKTLKDMSKVIT</sequence>
<evidence type="ECO:0000313" key="2">
    <source>
        <dbReference type="EMBL" id="JAC97827.1"/>
    </source>
</evidence>
<keyword evidence="1" id="KW-1133">Transmembrane helix</keyword>
<dbReference type="OrthoDB" id="7042322at2759"/>
<dbReference type="AlphaFoldDB" id="A0A0A1WHI3"/>
<reference evidence="2" key="1">
    <citation type="submission" date="2014-11" db="EMBL/GenBank/DDBJ databases">
        <authorList>
            <person name="Geib S."/>
        </authorList>
    </citation>
    <scope>NUCLEOTIDE SEQUENCE</scope>
</reference>
<keyword evidence="2" id="KW-0418">Kinase</keyword>
<feature type="transmembrane region" description="Helical" evidence="1">
    <location>
        <begin position="123"/>
        <end position="143"/>
    </location>
</feature>
<accession>A0A0A1WHI3</accession>
<dbReference type="GO" id="GO:0016301">
    <property type="term" value="F:kinase activity"/>
    <property type="evidence" value="ECO:0007669"/>
    <property type="project" value="UniProtKB-KW"/>
</dbReference>
<keyword evidence="1" id="KW-0812">Transmembrane</keyword>
<proteinExistence type="predicted"/>
<dbReference type="GeneID" id="105211029"/>
<name>A0A0A1WHI3_ZEUCU</name>
<keyword evidence="2" id="KW-0808">Transferase</keyword>
<evidence type="ECO:0000256" key="1">
    <source>
        <dbReference type="SAM" id="Phobius"/>
    </source>
</evidence>
<protein>
    <submittedName>
        <fullName evidence="2">Cytidylate kinase</fullName>
    </submittedName>
</protein>